<dbReference type="Pfam" id="PF02108">
    <property type="entry name" value="FliH"/>
    <property type="match status" value="1"/>
</dbReference>
<evidence type="ECO:0000259" key="7">
    <source>
        <dbReference type="Pfam" id="PF02108"/>
    </source>
</evidence>
<name>A0A4P6ECW2_9MICO</name>
<dbReference type="Proteomes" id="UP000293995">
    <property type="component" value="Chromosome"/>
</dbReference>
<comment type="function">
    <text evidence="1">Needed for flagellar regrowth and assembly.</text>
</comment>
<evidence type="ECO:0000256" key="3">
    <source>
        <dbReference type="ARBA" id="ARBA00022448"/>
    </source>
</evidence>
<evidence type="ECO:0000256" key="5">
    <source>
        <dbReference type="ARBA" id="ARBA00022927"/>
    </source>
</evidence>
<comment type="similarity">
    <text evidence="2">Belongs to the FliH family.</text>
</comment>
<accession>A0A4P6ECW2</accession>
<evidence type="ECO:0000256" key="6">
    <source>
        <dbReference type="ARBA" id="ARBA00023225"/>
    </source>
</evidence>
<protein>
    <recommendedName>
        <fullName evidence="7">Flagellar assembly protein FliH/Type III secretion system HrpE domain-containing protein</fullName>
    </recommendedName>
</protein>
<dbReference type="AlphaFoldDB" id="A0A4P6ECW2"/>
<proteinExistence type="inferred from homology"/>
<dbReference type="InterPro" id="IPR051472">
    <property type="entry name" value="T3SS_Stator/FliH"/>
</dbReference>
<dbReference type="PANTHER" id="PTHR34982:SF1">
    <property type="entry name" value="FLAGELLAR ASSEMBLY PROTEIN FLIH"/>
    <property type="match status" value="1"/>
</dbReference>
<gene>
    <name evidence="8" type="ORF">ET475_08790</name>
</gene>
<dbReference type="OrthoDB" id="5114026at2"/>
<dbReference type="RefSeq" id="WP_129388735.1">
    <property type="nucleotide sequence ID" value="NZ_CP035494.1"/>
</dbReference>
<evidence type="ECO:0000313" key="9">
    <source>
        <dbReference type="Proteomes" id="UP000293995"/>
    </source>
</evidence>
<sequence>MSADIFAPVVFPHLHDAGLEAERERAWHRGYADGHAAGVRAAVEQAAVAAAGSEARRAARDEGQRRLVARAITTLHAAAEALHERTQQVSAATTDQVFARAIELATVIIAAELSDVEGSASAAVRRALRSADPADVCEIRLNPDDLAALERLEVAPVGISLVADEQLARGDAIAVVDDGYVDARVDAALKRARRAVQEVTA</sequence>
<dbReference type="EMBL" id="CP035494">
    <property type="protein sequence ID" value="QAY60075.1"/>
    <property type="molecule type" value="Genomic_DNA"/>
</dbReference>
<keyword evidence="4" id="KW-1005">Bacterial flagellum biogenesis</keyword>
<reference evidence="8 9" key="1">
    <citation type="submission" date="2019-01" db="EMBL/GenBank/DDBJ databases">
        <title>Genome sequencing of strain DFW100M-13.</title>
        <authorList>
            <person name="Heo J."/>
            <person name="Kim S.-J."/>
            <person name="Kim J.-S."/>
            <person name="Hong S.-B."/>
            <person name="Kwon S.-W."/>
        </authorList>
    </citation>
    <scope>NUCLEOTIDE SEQUENCE [LARGE SCALE GENOMIC DNA]</scope>
    <source>
        <strain evidence="8 9">DFW100M-13</strain>
    </source>
</reference>
<keyword evidence="6" id="KW-1006">Bacterial flagellum protein export</keyword>
<evidence type="ECO:0000256" key="2">
    <source>
        <dbReference type="ARBA" id="ARBA00006602"/>
    </source>
</evidence>
<feature type="domain" description="Flagellar assembly protein FliH/Type III secretion system HrpE" evidence="7">
    <location>
        <begin position="71"/>
        <end position="191"/>
    </location>
</feature>
<dbReference type="PANTHER" id="PTHR34982">
    <property type="entry name" value="YOP PROTEINS TRANSLOCATION PROTEIN L"/>
    <property type="match status" value="1"/>
</dbReference>
<dbReference type="GO" id="GO:0015031">
    <property type="term" value="P:protein transport"/>
    <property type="evidence" value="ECO:0007669"/>
    <property type="project" value="UniProtKB-KW"/>
</dbReference>
<dbReference type="GO" id="GO:0044781">
    <property type="term" value="P:bacterial-type flagellum organization"/>
    <property type="evidence" value="ECO:0007669"/>
    <property type="project" value="UniProtKB-KW"/>
</dbReference>
<keyword evidence="3" id="KW-0813">Transport</keyword>
<organism evidence="8 9">
    <name type="scientific">Microbacterium protaetiae</name>
    <dbReference type="NCBI Taxonomy" id="2509458"/>
    <lineage>
        <taxon>Bacteria</taxon>
        <taxon>Bacillati</taxon>
        <taxon>Actinomycetota</taxon>
        <taxon>Actinomycetes</taxon>
        <taxon>Micrococcales</taxon>
        <taxon>Microbacteriaceae</taxon>
        <taxon>Microbacterium</taxon>
    </lineage>
</organism>
<evidence type="ECO:0000313" key="8">
    <source>
        <dbReference type="EMBL" id="QAY60075.1"/>
    </source>
</evidence>
<evidence type="ECO:0000256" key="4">
    <source>
        <dbReference type="ARBA" id="ARBA00022795"/>
    </source>
</evidence>
<evidence type="ECO:0000256" key="1">
    <source>
        <dbReference type="ARBA" id="ARBA00003041"/>
    </source>
</evidence>
<dbReference type="KEGG" id="mprt:ET475_08790"/>
<dbReference type="InterPro" id="IPR018035">
    <property type="entry name" value="Flagellar_FliH/T3SS_HrpE"/>
</dbReference>
<dbReference type="GO" id="GO:0005829">
    <property type="term" value="C:cytosol"/>
    <property type="evidence" value="ECO:0007669"/>
    <property type="project" value="TreeGrafter"/>
</dbReference>
<keyword evidence="9" id="KW-1185">Reference proteome</keyword>
<keyword evidence="5" id="KW-0653">Protein transport</keyword>